<reference evidence="9 10" key="1">
    <citation type="submission" date="2022-09" db="EMBL/GenBank/DDBJ databases">
        <title>Xylan utilization by haloarchaea-nanohaloarchaea associations.</title>
        <authorList>
            <person name="Yakimov M."/>
        </authorList>
    </citation>
    <scope>NUCLEOTIDE SEQUENCE [LARGE SCALE GENOMIC DNA]</scope>
    <source>
        <strain evidence="9 10">SVXNc</strain>
    </source>
</reference>
<dbReference type="Pfam" id="PF02416">
    <property type="entry name" value="TatA_B_E"/>
    <property type="match status" value="1"/>
</dbReference>
<evidence type="ECO:0000256" key="4">
    <source>
        <dbReference type="ARBA" id="ARBA00022927"/>
    </source>
</evidence>
<evidence type="ECO:0000313" key="10">
    <source>
        <dbReference type="Proteomes" id="UP001218034"/>
    </source>
</evidence>
<comment type="subcellular location">
    <subcellularLocation>
        <location evidence="1">Membrane</location>
        <topology evidence="1">Single-pass membrane protein</topology>
    </subcellularLocation>
</comment>
<keyword evidence="10" id="KW-1185">Reference proteome</keyword>
<feature type="compositionally biased region" description="Acidic residues" evidence="8">
    <location>
        <begin position="38"/>
        <end position="50"/>
    </location>
</feature>
<gene>
    <name evidence="9" type="ORF">SVXNc_0794</name>
</gene>
<dbReference type="InterPro" id="IPR003369">
    <property type="entry name" value="TatA/B/E"/>
</dbReference>
<keyword evidence="2" id="KW-0813">Transport</keyword>
<evidence type="ECO:0000256" key="2">
    <source>
        <dbReference type="ARBA" id="ARBA00022448"/>
    </source>
</evidence>
<evidence type="ECO:0008006" key="11">
    <source>
        <dbReference type="Google" id="ProtNLM"/>
    </source>
</evidence>
<evidence type="ECO:0000256" key="3">
    <source>
        <dbReference type="ARBA" id="ARBA00022692"/>
    </source>
</evidence>
<keyword evidence="3" id="KW-0812">Transmembrane</keyword>
<keyword evidence="4" id="KW-0653">Protein transport</keyword>
<feature type="region of interest" description="Disordered" evidence="8">
    <location>
        <begin position="29"/>
        <end position="50"/>
    </location>
</feature>
<evidence type="ECO:0000313" key="9">
    <source>
        <dbReference type="EMBL" id="WEL19801.1"/>
    </source>
</evidence>
<dbReference type="EMBL" id="CP104395">
    <property type="protein sequence ID" value="WEL19801.1"/>
    <property type="molecule type" value="Genomic_DNA"/>
</dbReference>
<dbReference type="Proteomes" id="UP001218034">
    <property type="component" value="Chromosome"/>
</dbReference>
<protein>
    <recommendedName>
        <fullName evidence="11">Twin-arginine translocase TatA/TatE family subunit</fullName>
    </recommendedName>
</protein>
<keyword evidence="5" id="KW-1133">Transmembrane helix</keyword>
<dbReference type="PANTHER" id="PTHR42982:SF1">
    <property type="entry name" value="SEC-INDEPENDENT PROTEIN TRANSLOCASE PROTEIN TATA"/>
    <property type="match status" value="1"/>
</dbReference>
<sequence length="50" mass="5320">MAGAIVALVLGPKKLPELAGSLGESKKEFRKSMKEADEVTEALNSDEDES</sequence>
<evidence type="ECO:0000256" key="1">
    <source>
        <dbReference type="ARBA" id="ARBA00004167"/>
    </source>
</evidence>
<evidence type="ECO:0000256" key="5">
    <source>
        <dbReference type="ARBA" id="ARBA00022989"/>
    </source>
</evidence>
<keyword evidence="7" id="KW-0472">Membrane</keyword>
<evidence type="ECO:0000256" key="8">
    <source>
        <dbReference type="SAM" id="MobiDB-lite"/>
    </source>
</evidence>
<evidence type="ECO:0000256" key="6">
    <source>
        <dbReference type="ARBA" id="ARBA00023010"/>
    </source>
</evidence>
<name>A0ABY8CF16_9ARCH</name>
<dbReference type="Gene3D" id="1.20.5.3310">
    <property type="match status" value="1"/>
</dbReference>
<proteinExistence type="predicted"/>
<dbReference type="PANTHER" id="PTHR42982">
    <property type="entry name" value="SEC-INDEPENDENT PROTEIN TRANSLOCASE PROTEIN TATA"/>
    <property type="match status" value="1"/>
</dbReference>
<evidence type="ECO:0000256" key="7">
    <source>
        <dbReference type="ARBA" id="ARBA00023136"/>
    </source>
</evidence>
<keyword evidence="6" id="KW-0811">Translocation</keyword>
<organism evidence="9 10">
    <name type="scientific">Candidatus Nanohalococcus occultus</name>
    <dbReference type="NCBI Taxonomy" id="2978047"/>
    <lineage>
        <taxon>Archaea</taxon>
        <taxon>Candidatus Nanohalarchaeota</taxon>
        <taxon>Candidatus Nanohalarchaeota incertae sedis</taxon>
        <taxon>Candidatus Nanohalococcus</taxon>
    </lineage>
</organism>
<accession>A0ABY8CF16</accession>